<name>A0AAD7H749_9AGAR</name>
<feature type="compositionally biased region" description="Polar residues" evidence="1">
    <location>
        <begin position="621"/>
        <end position="636"/>
    </location>
</feature>
<evidence type="ECO:0000313" key="3">
    <source>
        <dbReference type="Proteomes" id="UP001215598"/>
    </source>
</evidence>
<dbReference type="Proteomes" id="UP001215598">
    <property type="component" value="Unassembled WGS sequence"/>
</dbReference>
<dbReference type="AlphaFoldDB" id="A0AAD7H749"/>
<feature type="region of interest" description="Disordered" evidence="1">
    <location>
        <begin position="298"/>
        <end position="332"/>
    </location>
</feature>
<dbReference type="EMBL" id="JARKIB010000331">
    <property type="protein sequence ID" value="KAJ7714090.1"/>
    <property type="molecule type" value="Genomic_DNA"/>
</dbReference>
<organism evidence="2 3">
    <name type="scientific">Mycena metata</name>
    <dbReference type="NCBI Taxonomy" id="1033252"/>
    <lineage>
        <taxon>Eukaryota</taxon>
        <taxon>Fungi</taxon>
        <taxon>Dikarya</taxon>
        <taxon>Basidiomycota</taxon>
        <taxon>Agaricomycotina</taxon>
        <taxon>Agaricomycetes</taxon>
        <taxon>Agaricomycetidae</taxon>
        <taxon>Agaricales</taxon>
        <taxon>Marasmiineae</taxon>
        <taxon>Mycenaceae</taxon>
        <taxon>Mycena</taxon>
    </lineage>
</organism>
<proteinExistence type="predicted"/>
<feature type="region of interest" description="Disordered" evidence="1">
    <location>
        <begin position="588"/>
        <end position="637"/>
    </location>
</feature>
<feature type="compositionally biased region" description="Acidic residues" evidence="1">
    <location>
        <begin position="598"/>
        <end position="620"/>
    </location>
</feature>
<comment type="caution">
    <text evidence="2">The sequence shown here is derived from an EMBL/GenBank/DDBJ whole genome shotgun (WGS) entry which is preliminary data.</text>
</comment>
<protein>
    <submittedName>
        <fullName evidence="2">Uncharacterized protein</fullName>
    </submittedName>
</protein>
<keyword evidence="3" id="KW-1185">Reference proteome</keyword>
<evidence type="ECO:0000256" key="1">
    <source>
        <dbReference type="SAM" id="MobiDB-lite"/>
    </source>
</evidence>
<gene>
    <name evidence="2" type="ORF">B0H16DRAFT_1899262</name>
</gene>
<evidence type="ECO:0000313" key="2">
    <source>
        <dbReference type="EMBL" id="KAJ7714090.1"/>
    </source>
</evidence>
<sequence>MSRALPPHWAQASDVVNKVSRIAYQSALPKKTPPRLGRKGFLYLQKTAPTQVKPAEKVRIVARRMLKAERDERMDITQALTVVKQYMAGFTRPRDLRSSNWFPGGAYISRQKSYESPAEEAYQPHTVFLLESRYNVVYGVGRQDSPEYIYGVCREQDLSDVLSDLNSPRADRDALEAMDNARWPEGPQLKPHKQEQWWIDQRDYSDTMREMGLTDRLHQKVAQLHRANDEDGGEGEVKKSTEKFPRVAALNPVSPPTKARFIRDSSSSASRGSVRVLHSSSVLLSAVRVSNGTVAHPSGFEPPMPADEFEHSESSTVDSRIGQQPLVPPGKRRFHTTASQRAEEVQWDFARVREEAAQAGNQFLSREEYLPTLAAKPFWRPLITVTLATRPLAQSVVRLAKGLPTGRPYHADIHNDDKKCRISIKHRMRGMRINRIQNLAIETAQKLAGMRGGFIGLRFDNDSLGRGIGGEGLANPIPAEKRVIDVGVANWYRLADETKETFRLRAAEEVFAPKPFKLWGLDDFGRRLDESGEVVPWGQNTTEPTYKIIREVWYKEFSCLVKALDEYRAYAKSKSPLITQMPKHAPVVLKRPSREENVLEDDDEDDEDEEEDDEDEDENVGDSTAGTPQKSPSVFTRSGEHVAALQARVNDLDIDLKDPNSLPPLDFVVCSGNGRPLLGPVVDEAGAISMEGFTHELPAALARAVVAQRHTMYCLSRTTQIAEILAARGTKISYPRSGWFVTLARLKKGV</sequence>
<accession>A0AAD7H749</accession>
<reference evidence="2" key="1">
    <citation type="submission" date="2023-03" db="EMBL/GenBank/DDBJ databases">
        <title>Massive genome expansion in bonnet fungi (Mycena s.s.) driven by repeated elements and novel gene families across ecological guilds.</title>
        <authorList>
            <consortium name="Lawrence Berkeley National Laboratory"/>
            <person name="Harder C.B."/>
            <person name="Miyauchi S."/>
            <person name="Viragh M."/>
            <person name="Kuo A."/>
            <person name="Thoen E."/>
            <person name="Andreopoulos B."/>
            <person name="Lu D."/>
            <person name="Skrede I."/>
            <person name="Drula E."/>
            <person name="Henrissat B."/>
            <person name="Morin E."/>
            <person name="Kohler A."/>
            <person name="Barry K."/>
            <person name="LaButti K."/>
            <person name="Morin E."/>
            <person name="Salamov A."/>
            <person name="Lipzen A."/>
            <person name="Mereny Z."/>
            <person name="Hegedus B."/>
            <person name="Baldrian P."/>
            <person name="Stursova M."/>
            <person name="Weitz H."/>
            <person name="Taylor A."/>
            <person name="Grigoriev I.V."/>
            <person name="Nagy L.G."/>
            <person name="Martin F."/>
            <person name="Kauserud H."/>
        </authorList>
    </citation>
    <scope>NUCLEOTIDE SEQUENCE</scope>
    <source>
        <strain evidence="2">CBHHK182m</strain>
    </source>
</reference>